<dbReference type="PANTHER" id="PTHR39452:SF1">
    <property type="entry name" value="CHEY-P PHOSPHATASE CHEX"/>
    <property type="match status" value="1"/>
</dbReference>
<feature type="domain" description="Chemotaxis phosphatase CheX-like" evidence="2">
    <location>
        <begin position="59"/>
        <end position="147"/>
    </location>
</feature>
<dbReference type="Proteomes" id="UP000606193">
    <property type="component" value="Unassembled WGS sequence"/>
</dbReference>
<gene>
    <name evidence="3" type="ORF">H8704_06260</name>
</gene>
<dbReference type="PANTHER" id="PTHR39452">
    <property type="entry name" value="CHEY-P PHOSPHATASE CHEX"/>
    <property type="match status" value="1"/>
</dbReference>
<dbReference type="RefSeq" id="WP_118677483.1">
    <property type="nucleotide sequence ID" value="NZ_JACRSX010000006.1"/>
</dbReference>
<proteinExistence type="predicted"/>
<comment type="caution">
    <text evidence="3">The sequence shown here is derived from an EMBL/GenBank/DDBJ whole genome shotgun (WGS) entry which is preliminary data.</text>
</comment>
<evidence type="ECO:0000256" key="1">
    <source>
        <dbReference type="ARBA" id="ARBA00022500"/>
    </source>
</evidence>
<accession>A0ABR7N0R3</accession>
<evidence type="ECO:0000313" key="3">
    <source>
        <dbReference type="EMBL" id="MBC8562233.1"/>
    </source>
</evidence>
<reference evidence="3 4" key="1">
    <citation type="submission" date="2020-08" db="EMBL/GenBank/DDBJ databases">
        <title>Genome public.</title>
        <authorList>
            <person name="Liu C."/>
            <person name="Sun Q."/>
        </authorList>
    </citation>
    <scope>NUCLEOTIDE SEQUENCE [LARGE SCALE GENOMIC DNA]</scope>
    <source>
        <strain evidence="3 4">NSJ-37</strain>
    </source>
</reference>
<dbReference type="CDD" id="cd17906">
    <property type="entry name" value="CheX"/>
    <property type="match status" value="1"/>
</dbReference>
<dbReference type="InterPro" id="IPR028976">
    <property type="entry name" value="CheC-like_sf"/>
</dbReference>
<dbReference type="Gene3D" id="3.40.1550.10">
    <property type="entry name" value="CheC-like"/>
    <property type="match status" value="1"/>
</dbReference>
<dbReference type="EMBL" id="JACRSX010000006">
    <property type="protein sequence ID" value="MBC8562233.1"/>
    <property type="molecule type" value="Genomic_DNA"/>
</dbReference>
<dbReference type="Pfam" id="PF13690">
    <property type="entry name" value="CheX"/>
    <property type="match status" value="1"/>
</dbReference>
<dbReference type="SUPFAM" id="SSF103039">
    <property type="entry name" value="CheC-like"/>
    <property type="match status" value="1"/>
</dbReference>
<name>A0ABR7N0R3_9FIRM</name>
<organism evidence="3 4">
    <name type="scientific">Jutongia huaianensis</name>
    <dbReference type="NCBI Taxonomy" id="2763668"/>
    <lineage>
        <taxon>Bacteria</taxon>
        <taxon>Bacillati</taxon>
        <taxon>Bacillota</taxon>
        <taxon>Clostridia</taxon>
        <taxon>Lachnospirales</taxon>
        <taxon>Lachnospiraceae</taxon>
        <taxon>Jutongia</taxon>
    </lineage>
</organism>
<evidence type="ECO:0000259" key="2">
    <source>
        <dbReference type="Pfam" id="PF13690"/>
    </source>
</evidence>
<keyword evidence="1" id="KW-0145">Chemotaxis</keyword>
<keyword evidence="4" id="KW-1185">Reference proteome</keyword>
<dbReference type="InterPro" id="IPR038756">
    <property type="entry name" value="CheX-like"/>
</dbReference>
<dbReference type="InterPro" id="IPR028051">
    <property type="entry name" value="CheX-like_dom"/>
</dbReference>
<protein>
    <submittedName>
        <fullName evidence="3">Chemotaxis protein CheX</fullName>
    </submittedName>
</protein>
<sequence>MAVFVRKRGTKMVKAEHVNPFILSVCKVVKDVCKMDLKIGKPGVKKEEYPDDASIIELGIVGGLSGKVILNMEHPAALEIISKMMMQPVNTIDEIGQSAISELGNMIAGNAATVFASNNIRIDITPPGYYDGSSYQGQGNQMLSIPFCSDAGSISVDIFIAE</sequence>
<evidence type="ECO:0000313" key="4">
    <source>
        <dbReference type="Proteomes" id="UP000606193"/>
    </source>
</evidence>